<dbReference type="Pfam" id="PF00257">
    <property type="entry name" value="Dehydrin"/>
    <property type="match status" value="1"/>
</dbReference>
<keyword evidence="3" id="KW-1185">Reference proteome</keyword>
<accession>A0A5J5BSU3</accession>
<dbReference type="InterPro" id="IPR000167">
    <property type="entry name" value="Dehydrin"/>
</dbReference>
<protein>
    <recommendedName>
        <fullName evidence="4">Dehydrin</fullName>
    </recommendedName>
</protein>
<evidence type="ECO:0000256" key="1">
    <source>
        <dbReference type="SAM" id="MobiDB-lite"/>
    </source>
</evidence>
<gene>
    <name evidence="2" type="ORF">F0562_020953</name>
</gene>
<name>A0A5J5BSU3_9ASTE</name>
<evidence type="ECO:0000313" key="3">
    <source>
        <dbReference type="Proteomes" id="UP000325577"/>
    </source>
</evidence>
<organism evidence="2 3">
    <name type="scientific">Nyssa sinensis</name>
    <dbReference type="NCBI Taxonomy" id="561372"/>
    <lineage>
        <taxon>Eukaryota</taxon>
        <taxon>Viridiplantae</taxon>
        <taxon>Streptophyta</taxon>
        <taxon>Embryophyta</taxon>
        <taxon>Tracheophyta</taxon>
        <taxon>Spermatophyta</taxon>
        <taxon>Magnoliopsida</taxon>
        <taxon>eudicotyledons</taxon>
        <taxon>Gunneridae</taxon>
        <taxon>Pentapetalae</taxon>
        <taxon>asterids</taxon>
        <taxon>Cornales</taxon>
        <taxon>Nyssaceae</taxon>
        <taxon>Nyssa</taxon>
    </lineage>
</organism>
<evidence type="ECO:0000313" key="2">
    <source>
        <dbReference type="EMBL" id="KAA8546153.1"/>
    </source>
</evidence>
<feature type="region of interest" description="Disordered" evidence="1">
    <location>
        <begin position="1"/>
        <end position="58"/>
    </location>
</feature>
<dbReference type="AlphaFoldDB" id="A0A5J5BSU3"/>
<reference evidence="2 3" key="1">
    <citation type="submission" date="2019-09" db="EMBL/GenBank/DDBJ databases">
        <title>A chromosome-level genome assembly of the Chinese tupelo Nyssa sinensis.</title>
        <authorList>
            <person name="Yang X."/>
            <person name="Kang M."/>
            <person name="Yang Y."/>
            <person name="Xiong H."/>
            <person name="Wang M."/>
            <person name="Zhang Z."/>
            <person name="Wang Z."/>
            <person name="Wu H."/>
            <person name="Ma T."/>
            <person name="Liu J."/>
            <person name="Xi Z."/>
        </authorList>
    </citation>
    <scope>NUCLEOTIDE SEQUENCE [LARGE SCALE GENOMIC DNA]</scope>
    <source>
        <strain evidence="2">J267</strain>
        <tissue evidence="2">Leaf</tissue>
    </source>
</reference>
<dbReference type="GO" id="GO:0009415">
    <property type="term" value="P:response to water"/>
    <property type="evidence" value="ECO:0007669"/>
    <property type="project" value="InterPro"/>
</dbReference>
<feature type="region of interest" description="Disordered" evidence="1">
    <location>
        <begin position="75"/>
        <end position="137"/>
    </location>
</feature>
<dbReference type="OrthoDB" id="1934367at2759"/>
<feature type="compositionally biased region" description="Basic and acidic residues" evidence="1">
    <location>
        <begin position="47"/>
        <end position="58"/>
    </location>
</feature>
<sequence>MAQQHHGPGGQGNGSETTTKRPVETTDCGMFDSLGKKEEKPQEDEIMAEKKEEEKPTLLEELHWSHSDSISLNFPSIIGSSDEKEERIKTRKNKKGLKEKMSCEKEEEATENKSVSIPVEKCEENGNAEATQPAEKKGFLDKIIEKLPGQHKKPEEGTPVALPSVLKMEILLV</sequence>
<proteinExistence type="predicted"/>
<dbReference type="EMBL" id="CM018033">
    <property type="protein sequence ID" value="KAA8546153.1"/>
    <property type="molecule type" value="Genomic_DNA"/>
</dbReference>
<evidence type="ECO:0008006" key="4">
    <source>
        <dbReference type="Google" id="ProtNLM"/>
    </source>
</evidence>
<dbReference type="Proteomes" id="UP000325577">
    <property type="component" value="Linkage Group LG10"/>
</dbReference>